<feature type="domain" description="VWFA" evidence="2">
    <location>
        <begin position="98"/>
        <end position="285"/>
    </location>
</feature>
<sequence>MFSDWLTHLTFAWPLAWGLLALPLVWRFLPSRRPQNDQSVRMPHLPMLQDRLALDAHSETPDRTSQLLFWVVWTLLVCALARPEYIEPPEYITQPMRDVVLILDVSGSMAQRDVTDARHQLISRLQAVQSSSAAFINQRRHDRLGLVIFSARAWPWAPLSEDRQALLARLNTLKPGMAGQQTAIGDAIGVTTRLLSQADNASHQKMAILLTDGRDSASQIPPDMAVTLAARHGIQIHTIAFGDLNQSGDDRPDSALLKRIAQATGGQFHAAAASGPALEAVWRDIDRATPTLVRKQGWSWHRPLFHWPMAAGLLVLLCTRLSRTLLQRIPQ</sequence>
<dbReference type="PROSITE" id="PS50234">
    <property type="entry name" value="VWFA"/>
    <property type="match status" value="1"/>
</dbReference>
<dbReference type="Proteomes" id="UP000302163">
    <property type="component" value="Chromosome"/>
</dbReference>
<dbReference type="SMART" id="SM00327">
    <property type="entry name" value="VWA"/>
    <property type="match status" value="1"/>
</dbReference>
<evidence type="ECO:0000313" key="3">
    <source>
        <dbReference type="EMBL" id="QCT21982.1"/>
    </source>
</evidence>
<dbReference type="Pfam" id="PF00092">
    <property type="entry name" value="VWA"/>
    <property type="match status" value="1"/>
</dbReference>
<proteinExistence type="predicted"/>
<gene>
    <name evidence="3" type="ORF">FEM41_21190</name>
</gene>
<keyword evidence="4" id="KW-1185">Reference proteome</keyword>
<reference evidence="3 4" key="1">
    <citation type="submission" date="2019-05" db="EMBL/GenBank/DDBJ databases">
        <title>Complete genome sequence of Izhakiella calystegiae KSNA2, an endophyte isolated from beach morning glory (Calystegia soldanella).</title>
        <authorList>
            <person name="Jiang L."/>
            <person name="Jeong J.C."/>
            <person name="Kim C.Y."/>
            <person name="Kim D.H."/>
            <person name="Kim S.W."/>
            <person name="Lee j."/>
        </authorList>
    </citation>
    <scope>NUCLEOTIDE SEQUENCE [LARGE SCALE GENOMIC DNA]</scope>
    <source>
        <strain evidence="3 4">KSNA2</strain>
    </source>
</reference>
<dbReference type="InterPro" id="IPR036465">
    <property type="entry name" value="vWFA_dom_sf"/>
</dbReference>
<keyword evidence="1" id="KW-0472">Membrane</keyword>
<keyword evidence="1" id="KW-0812">Transmembrane</keyword>
<name>A0A4P8YT15_9ENTR</name>
<dbReference type="AlphaFoldDB" id="A0A4P8YT15"/>
<dbReference type="InterPro" id="IPR002035">
    <property type="entry name" value="VWF_A"/>
</dbReference>
<accession>A0A4P8YT15</accession>
<feature type="transmembrane region" description="Helical" evidence="1">
    <location>
        <begin position="12"/>
        <end position="29"/>
    </location>
</feature>
<dbReference type="SUPFAM" id="SSF53300">
    <property type="entry name" value="vWA-like"/>
    <property type="match status" value="1"/>
</dbReference>
<dbReference type="PANTHER" id="PTHR22550">
    <property type="entry name" value="SPORE GERMINATION PROTEIN"/>
    <property type="match status" value="1"/>
</dbReference>
<keyword evidence="1" id="KW-1133">Transmembrane helix</keyword>
<evidence type="ECO:0000313" key="4">
    <source>
        <dbReference type="Proteomes" id="UP000302163"/>
    </source>
</evidence>
<dbReference type="OrthoDB" id="6206554at2"/>
<evidence type="ECO:0000259" key="2">
    <source>
        <dbReference type="PROSITE" id="PS50234"/>
    </source>
</evidence>
<dbReference type="EMBL" id="CP040428">
    <property type="protein sequence ID" value="QCT21982.1"/>
    <property type="molecule type" value="Genomic_DNA"/>
</dbReference>
<organism evidence="3 4">
    <name type="scientific">Jejubacter calystegiae</name>
    <dbReference type="NCBI Taxonomy" id="2579935"/>
    <lineage>
        <taxon>Bacteria</taxon>
        <taxon>Pseudomonadati</taxon>
        <taxon>Pseudomonadota</taxon>
        <taxon>Gammaproteobacteria</taxon>
        <taxon>Enterobacterales</taxon>
        <taxon>Enterobacteriaceae</taxon>
        <taxon>Jejubacter</taxon>
    </lineage>
</organism>
<evidence type="ECO:0000256" key="1">
    <source>
        <dbReference type="SAM" id="Phobius"/>
    </source>
</evidence>
<dbReference type="PANTHER" id="PTHR22550:SF18">
    <property type="entry name" value="VWFA DOMAIN-CONTAINING PROTEIN"/>
    <property type="match status" value="1"/>
</dbReference>
<dbReference type="RefSeq" id="WP_138098170.1">
    <property type="nucleotide sequence ID" value="NZ_CP040428.1"/>
</dbReference>
<dbReference type="Gene3D" id="3.40.50.410">
    <property type="entry name" value="von Willebrand factor, type A domain"/>
    <property type="match status" value="1"/>
</dbReference>
<dbReference type="InterPro" id="IPR050768">
    <property type="entry name" value="UPF0353/GerABKA_families"/>
</dbReference>
<protein>
    <submittedName>
        <fullName evidence="3">VWA domain-containing protein</fullName>
    </submittedName>
</protein>
<dbReference type="KEGG" id="izh:FEM41_21190"/>